<dbReference type="Pfam" id="PF00657">
    <property type="entry name" value="Lipase_GDSL"/>
    <property type="match status" value="1"/>
</dbReference>
<dbReference type="Proteomes" id="UP000615446">
    <property type="component" value="Unassembled WGS sequence"/>
</dbReference>
<dbReference type="Proteomes" id="UP000247702">
    <property type="component" value="Unassembled WGS sequence"/>
</dbReference>
<sequence>MFSRTRLFFLIIYVGLFQYFSNEIIEAASLPCQFNTIVVFGDSTCDDGNGWRLTNYTYPPTEYYYQGRFSNGPVWVEYLSDYCRAKDDNYAYGGATADNKFVIALTGYNYDIPVPGIKQEVENIYLPEVKAKRIDFDKTLYIVGYQGNDYMNNPTVNPWEIVRILYEQWATLAKSGAKHILINSFFDLIHLPKAVRDSDLVKQLLAESVSSVHNAAIDFYVKKFKQEYKKVILYILPMNDIWNEIQRANIRKELGLTDFDNACVIRNTTYTICSNPEQHFFWDNIHPSTKVSRYVASRAYKIITRK</sequence>
<dbReference type="InterPro" id="IPR001087">
    <property type="entry name" value="GDSL"/>
</dbReference>
<evidence type="ECO:0000313" key="5">
    <source>
        <dbReference type="Proteomes" id="UP000247702"/>
    </source>
</evidence>
<feature type="signal peptide" evidence="2">
    <location>
        <begin position="1"/>
        <end position="27"/>
    </location>
</feature>
<evidence type="ECO:0000313" key="3">
    <source>
        <dbReference type="EMBL" id="GBB83828.1"/>
    </source>
</evidence>
<name>A0A2Z6QSX8_9GLOM</name>
<dbReference type="GO" id="GO:0016788">
    <property type="term" value="F:hydrolase activity, acting on ester bonds"/>
    <property type="evidence" value="ECO:0007669"/>
    <property type="project" value="InterPro"/>
</dbReference>
<reference evidence="4" key="2">
    <citation type="submission" date="2019-10" db="EMBL/GenBank/DDBJ databases">
        <title>Conservation and host-specific expression of non-tandemly repeated heterogenous ribosome RNA gene in arbuscular mycorrhizal fungi.</title>
        <authorList>
            <person name="Maeda T."/>
            <person name="Kobayashi Y."/>
            <person name="Nakagawa T."/>
            <person name="Ezawa T."/>
            <person name="Yamaguchi K."/>
            <person name="Bino T."/>
            <person name="Nishimoto Y."/>
            <person name="Shigenobu S."/>
            <person name="Kawaguchi M."/>
        </authorList>
    </citation>
    <scope>NUCLEOTIDE SEQUENCE</scope>
    <source>
        <strain evidence="4">HR1</strain>
    </source>
</reference>
<reference evidence="3 5" key="1">
    <citation type="submission" date="2017-11" db="EMBL/GenBank/DDBJ databases">
        <title>The genome of Rhizophagus clarus HR1 reveals common genetic basis of auxotrophy among arbuscular mycorrhizal fungi.</title>
        <authorList>
            <person name="Kobayashi Y."/>
        </authorList>
    </citation>
    <scope>NUCLEOTIDE SEQUENCE [LARGE SCALE GENOMIC DNA]</scope>
    <source>
        <strain evidence="3 5">HR1</strain>
    </source>
</reference>
<dbReference type="STRING" id="94130.A0A2Z6QSX8"/>
<dbReference type="EMBL" id="BLAL01000011">
    <property type="protein sequence ID" value="GES73890.1"/>
    <property type="molecule type" value="Genomic_DNA"/>
</dbReference>
<comment type="caution">
    <text evidence="3">The sequence shown here is derived from an EMBL/GenBank/DDBJ whole genome shotgun (WGS) entry which is preliminary data.</text>
</comment>
<dbReference type="InterPro" id="IPR051058">
    <property type="entry name" value="GDSL_Est/Lipase"/>
</dbReference>
<dbReference type="PANTHER" id="PTHR45648:SF22">
    <property type="entry name" value="GDSL LIPASE_ACYLHYDROLASE FAMILY PROTEIN (AFU_ORTHOLOGUE AFUA_4G14700)"/>
    <property type="match status" value="1"/>
</dbReference>
<dbReference type="AlphaFoldDB" id="A0A2Z6QSX8"/>
<proteinExistence type="predicted"/>
<dbReference type="EMBL" id="BEXD01000058">
    <property type="protein sequence ID" value="GBB83828.1"/>
    <property type="molecule type" value="Genomic_DNA"/>
</dbReference>
<evidence type="ECO:0000256" key="2">
    <source>
        <dbReference type="SAM" id="SignalP"/>
    </source>
</evidence>
<dbReference type="SUPFAM" id="SSF52266">
    <property type="entry name" value="SGNH hydrolase"/>
    <property type="match status" value="1"/>
</dbReference>
<keyword evidence="1 4" id="KW-0378">Hydrolase</keyword>
<keyword evidence="2" id="KW-0732">Signal</keyword>
<keyword evidence="5" id="KW-1185">Reference proteome</keyword>
<dbReference type="Gene3D" id="3.40.50.1110">
    <property type="entry name" value="SGNH hydrolase"/>
    <property type="match status" value="1"/>
</dbReference>
<dbReference type="OrthoDB" id="1600564at2759"/>
<dbReference type="InterPro" id="IPR036514">
    <property type="entry name" value="SGNH_hydro_sf"/>
</dbReference>
<organism evidence="3 5">
    <name type="scientific">Rhizophagus clarus</name>
    <dbReference type="NCBI Taxonomy" id="94130"/>
    <lineage>
        <taxon>Eukaryota</taxon>
        <taxon>Fungi</taxon>
        <taxon>Fungi incertae sedis</taxon>
        <taxon>Mucoromycota</taxon>
        <taxon>Glomeromycotina</taxon>
        <taxon>Glomeromycetes</taxon>
        <taxon>Glomerales</taxon>
        <taxon>Glomeraceae</taxon>
        <taxon>Rhizophagus</taxon>
    </lineage>
</organism>
<dbReference type="PANTHER" id="PTHR45648">
    <property type="entry name" value="GDSL LIPASE/ACYLHYDROLASE FAMILY PROTEIN (AFU_ORTHOLOGUE AFUA_4G14700)"/>
    <property type="match status" value="1"/>
</dbReference>
<evidence type="ECO:0000313" key="4">
    <source>
        <dbReference type="EMBL" id="GES73890.1"/>
    </source>
</evidence>
<accession>A0A2Z6QSX8</accession>
<protein>
    <submittedName>
        <fullName evidence="4">SGNH/GDSL hydrolase family protein</fullName>
    </submittedName>
</protein>
<dbReference type="CDD" id="cd01846">
    <property type="entry name" value="fatty_acyltransferase_like"/>
    <property type="match status" value="1"/>
</dbReference>
<evidence type="ECO:0000256" key="1">
    <source>
        <dbReference type="ARBA" id="ARBA00022801"/>
    </source>
</evidence>
<feature type="chain" id="PRO_5036060082" evidence="2">
    <location>
        <begin position="28"/>
        <end position="306"/>
    </location>
</feature>
<gene>
    <name evidence="4" type="ORF">RCL2_000139600</name>
    <name evidence="3" type="ORF">RclHR1_01050002</name>
</gene>